<feature type="transmembrane region" description="Helical" evidence="2">
    <location>
        <begin position="21"/>
        <end position="41"/>
    </location>
</feature>
<feature type="region of interest" description="Disordered" evidence="1">
    <location>
        <begin position="320"/>
        <end position="367"/>
    </location>
</feature>
<reference evidence="3 4" key="1">
    <citation type="journal article" date="2018" name="Mol. Biol. Evol.">
        <title>Broad Genomic Sampling Reveals a Smut Pathogenic Ancestry of the Fungal Clade Ustilaginomycotina.</title>
        <authorList>
            <person name="Kijpornyongpan T."/>
            <person name="Mondo S.J."/>
            <person name="Barry K."/>
            <person name="Sandor L."/>
            <person name="Lee J."/>
            <person name="Lipzen A."/>
            <person name="Pangilinan J."/>
            <person name="LaButti K."/>
            <person name="Hainaut M."/>
            <person name="Henrissat B."/>
            <person name="Grigoriev I.V."/>
            <person name="Spatafora J.W."/>
            <person name="Aime M.C."/>
        </authorList>
    </citation>
    <scope>NUCLEOTIDE SEQUENCE [LARGE SCALE GENOMIC DNA]</scope>
    <source>
        <strain evidence="3 4">MCA 3645</strain>
    </source>
</reference>
<sequence>MSVRRAFEGSRGSRRNGKRRVAFAATILTSSILTTFVPVILPRGVLANTSLTPSLETAPDPWTLQQRNDIPDSPLAADKEYSTQGSLMLADALSDDNRPLSKHRRTTSNEQESLPQLQRSRQIAQQAILDRAIRPQSDEAEFYEDRMLLSEEDSYRPPVSGSSPEVLLRNPPQAAALGSASAPTVLDVAVVYDDELVGQQTGSGYVFARRTDLQSYTAGPKAALVNLFSRRDLSISHPPLIPNSSSRLLIGLILACILAVGIITFALQELYNRLRASASSQPGSPRQRRSGDGRSSRSAFLSDTAYYSLSSSVSDAGAASLEEEEESIVTPPSLSRRSSSARMSLAGSPHNENGYESDEESVRKPSPSDIHYLSLPFGFGIGYSYSNIGDGSAARARVVRMAAQRHDPSRRDLVLSGSVLGKATGALPVPSTSGGSGSDGLRSRARSIKDLCKEAISAAAAGSREIGVIAEEDGSDLPGGSASRWMPSLMTFDAPASEGGSGAATPTGAGVGTMRPPLSTSHSAIALEDLTGSASGPKARGRYFGIQPEAETSHTLVDLGNVGTTDSSHLVDPSGIMRPASTPAAPMASQVARHPQVEQLRREGRSETGKRVGKGTPTTAKLL</sequence>
<feature type="region of interest" description="Disordered" evidence="1">
    <location>
        <begin position="276"/>
        <end position="297"/>
    </location>
</feature>
<feature type="compositionally biased region" description="Low complexity" evidence="1">
    <location>
        <begin position="331"/>
        <end position="349"/>
    </location>
</feature>
<keyword evidence="2" id="KW-1133">Transmembrane helix</keyword>
<name>A0A317XIU4_9BASI</name>
<keyword evidence="2" id="KW-0472">Membrane</keyword>
<dbReference type="Proteomes" id="UP000246740">
    <property type="component" value="Unassembled WGS sequence"/>
</dbReference>
<dbReference type="OrthoDB" id="2554166at2759"/>
<organism evidence="3 4">
    <name type="scientific">Testicularia cyperi</name>
    <dbReference type="NCBI Taxonomy" id="1882483"/>
    <lineage>
        <taxon>Eukaryota</taxon>
        <taxon>Fungi</taxon>
        <taxon>Dikarya</taxon>
        <taxon>Basidiomycota</taxon>
        <taxon>Ustilaginomycotina</taxon>
        <taxon>Ustilaginomycetes</taxon>
        <taxon>Ustilaginales</taxon>
        <taxon>Anthracoideaceae</taxon>
        <taxon>Testicularia</taxon>
    </lineage>
</organism>
<accession>A0A317XIU4</accession>
<evidence type="ECO:0000313" key="4">
    <source>
        <dbReference type="Proteomes" id="UP000246740"/>
    </source>
</evidence>
<dbReference type="EMBL" id="KZ819215">
    <property type="protein sequence ID" value="PWY97190.1"/>
    <property type="molecule type" value="Genomic_DNA"/>
</dbReference>
<feature type="compositionally biased region" description="Low complexity" evidence="1">
    <location>
        <begin position="276"/>
        <end position="285"/>
    </location>
</feature>
<feature type="region of interest" description="Disordered" evidence="1">
    <location>
        <begin position="496"/>
        <end position="519"/>
    </location>
</feature>
<feature type="region of interest" description="Disordered" evidence="1">
    <location>
        <begin position="51"/>
        <end position="77"/>
    </location>
</feature>
<evidence type="ECO:0000313" key="3">
    <source>
        <dbReference type="EMBL" id="PWY97190.1"/>
    </source>
</evidence>
<evidence type="ECO:0000256" key="2">
    <source>
        <dbReference type="SAM" id="Phobius"/>
    </source>
</evidence>
<feature type="compositionally biased region" description="Polar residues" evidence="1">
    <location>
        <begin position="108"/>
        <end position="121"/>
    </location>
</feature>
<feature type="compositionally biased region" description="Basic and acidic residues" evidence="1">
    <location>
        <begin position="595"/>
        <end position="610"/>
    </location>
</feature>
<evidence type="ECO:0000256" key="1">
    <source>
        <dbReference type="SAM" id="MobiDB-lite"/>
    </source>
</evidence>
<keyword evidence="4" id="KW-1185">Reference proteome</keyword>
<dbReference type="AlphaFoldDB" id="A0A317XIU4"/>
<feature type="compositionally biased region" description="Low complexity" evidence="1">
    <location>
        <begin position="496"/>
        <end position="508"/>
    </location>
</feature>
<protein>
    <submittedName>
        <fullName evidence="3">Uncharacterized protein</fullName>
    </submittedName>
</protein>
<dbReference type="InParanoid" id="A0A317XIU4"/>
<proteinExistence type="predicted"/>
<feature type="region of interest" description="Disordered" evidence="1">
    <location>
        <begin position="92"/>
        <end position="121"/>
    </location>
</feature>
<feature type="transmembrane region" description="Helical" evidence="2">
    <location>
        <begin position="248"/>
        <end position="267"/>
    </location>
</feature>
<keyword evidence="2" id="KW-0812">Transmembrane</keyword>
<dbReference type="STRING" id="1882483.A0A317XIU4"/>
<gene>
    <name evidence="3" type="ORF">BCV70DRAFT_70642</name>
</gene>
<feature type="region of interest" description="Disordered" evidence="1">
    <location>
        <begin position="566"/>
        <end position="623"/>
    </location>
</feature>